<feature type="transmembrane region" description="Helical" evidence="1">
    <location>
        <begin position="244"/>
        <end position="268"/>
    </location>
</feature>
<protein>
    <submittedName>
        <fullName evidence="3">CAAX protease family protein</fullName>
    </submittedName>
</protein>
<geneLocation type="plasmid" evidence="3 4">
    <name>plas4</name>
</geneLocation>
<dbReference type="AlphaFoldDB" id="A0A6G9D451"/>
<keyword evidence="3" id="KW-0614">Plasmid</keyword>
<evidence type="ECO:0000256" key="1">
    <source>
        <dbReference type="SAM" id="Phobius"/>
    </source>
</evidence>
<organism evidence="3 4">
    <name type="scientific">Rhodococcus erythropolis</name>
    <name type="common">Arthrobacter picolinophilus</name>
    <dbReference type="NCBI Taxonomy" id="1833"/>
    <lineage>
        <taxon>Bacteria</taxon>
        <taxon>Bacillati</taxon>
        <taxon>Actinomycetota</taxon>
        <taxon>Actinomycetes</taxon>
        <taxon>Mycobacteriales</taxon>
        <taxon>Nocardiaceae</taxon>
        <taxon>Rhodococcus</taxon>
        <taxon>Rhodococcus erythropolis group</taxon>
    </lineage>
</organism>
<feature type="transmembrane region" description="Helical" evidence="1">
    <location>
        <begin position="207"/>
        <end position="232"/>
    </location>
</feature>
<keyword evidence="3" id="KW-0645">Protease</keyword>
<dbReference type="RefSeq" id="WP_118604473.1">
    <property type="nucleotide sequence ID" value="NZ_CP050127.1"/>
</dbReference>
<feature type="transmembrane region" description="Helical" evidence="1">
    <location>
        <begin position="127"/>
        <end position="145"/>
    </location>
</feature>
<feature type="domain" description="CAAX prenyl protease 2/Lysostaphin resistance protein A-like" evidence="2">
    <location>
        <begin position="338"/>
        <end position="436"/>
    </location>
</feature>
<dbReference type="GO" id="GO:0004175">
    <property type="term" value="F:endopeptidase activity"/>
    <property type="evidence" value="ECO:0007669"/>
    <property type="project" value="UniProtKB-ARBA"/>
</dbReference>
<keyword evidence="1" id="KW-1133">Transmembrane helix</keyword>
<feature type="transmembrane region" description="Helical" evidence="1">
    <location>
        <begin position="86"/>
        <end position="107"/>
    </location>
</feature>
<dbReference type="Proteomes" id="UP000502345">
    <property type="component" value="Plasmid plas4"/>
</dbReference>
<sequence>MNHGIATLEHEDYVHRVEELSRAAGRSAPPNVEFGAIKKGQPVWALRRSQSIKIDPARIASADKYGNEHSQVMLARALLSLAHRSWPFLVGLVPAVVCAAAAIGLLLSYRPTESVASSSELLSIHPLVIPLICAAVFFYVLAAWVDDRIRDRNVASLVGKDAVVQWIRSSAPIWERRSRIIAVGGTPTIRRATQPVPRPRTELSWQATIAVIAVIWTVLYANATVGAIGQLIESRVGPDDTSTTWAAVLSVTRLIVSAVLAVAILVVVKNWRNLTWTQLGIPYQRWLHGRWERTELVKSRRRTTRSAFVGFFVAVGAAASISLIVGGMDADQNIGSGNLFVAVIQCIRAGIFEEIGMIAIPAALVLYRTQIDRPAGNKWPIVALVVGSGIARGVPHIYYGPGALVWAFTWGAVVMIVFLRTRRILPIIAAHITWDLCVTAILQL</sequence>
<dbReference type="GO" id="GO:0006508">
    <property type="term" value="P:proteolysis"/>
    <property type="evidence" value="ECO:0007669"/>
    <property type="project" value="UniProtKB-KW"/>
</dbReference>
<keyword evidence="1" id="KW-0472">Membrane</keyword>
<reference evidence="3 4" key="1">
    <citation type="submission" date="2020-03" db="EMBL/GenBank/DDBJ databases">
        <title>Screen low temperature-resistant strains for efficient degradation of petroleum hydrocarbons under the low temperature.</title>
        <authorList>
            <person name="Wang Y."/>
            <person name="Chen J."/>
        </authorList>
    </citation>
    <scope>NUCLEOTIDE SEQUENCE [LARGE SCALE GENOMIC DNA]</scope>
    <source>
        <strain evidence="3 4">KB1</strain>
        <plasmid evidence="3 4">plas4</plasmid>
    </source>
</reference>
<evidence type="ECO:0000313" key="3">
    <source>
        <dbReference type="EMBL" id="QIP44065.1"/>
    </source>
</evidence>
<feature type="transmembrane region" description="Helical" evidence="1">
    <location>
        <begin position="404"/>
        <end position="421"/>
    </location>
</feature>
<evidence type="ECO:0000313" key="4">
    <source>
        <dbReference type="Proteomes" id="UP000502345"/>
    </source>
</evidence>
<keyword evidence="3" id="KW-0378">Hydrolase</keyword>
<dbReference type="GO" id="GO:0080120">
    <property type="term" value="P:CAAX-box protein maturation"/>
    <property type="evidence" value="ECO:0007669"/>
    <property type="project" value="UniProtKB-ARBA"/>
</dbReference>
<dbReference type="EMBL" id="CP050127">
    <property type="protein sequence ID" value="QIP44065.1"/>
    <property type="molecule type" value="Genomic_DNA"/>
</dbReference>
<proteinExistence type="predicted"/>
<keyword evidence="1" id="KW-0812">Transmembrane</keyword>
<gene>
    <name evidence="3" type="ORF">G9444_6822</name>
</gene>
<name>A0A6G9D451_RHOER</name>
<dbReference type="Pfam" id="PF02517">
    <property type="entry name" value="Rce1-like"/>
    <property type="match status" value="1"/>
</dbReference>
<evidence type="ECO:0000259" key="2">
    <source>
        <dbReference type="Pfam" id="PF02517"/>
    </source>
</evidence>
<feature type="transmembrane region" description="Helical" evidence="1">
    <location>
        <begin position="307"/>
        <end position="327"/>
    </location>
</feature>
<dbReference type="InterPro" id="IPR003675">
    <property type="entry name" value="Rce1/LyrA-like_dom"/>
</dbReference>
<accession>A0A6G9D451</accession>